<sequence>MITLKIEQLRPTQMTHGAREVRAKTEHYTALSGHDLEMAIVEKPIPIVYGPDDTHFAIDHHHVAAALWHANIKSVPVVLVRALRCA</sequence>
<reference evidence="1 2" key="1">
    <citation type="submission" date="2016-12" db="EMBL/GenBank/DDBJ databases">
        <authorList>
            <person name="Song W.-J."/>
            <person name="Kurnit D.M."/>
        </authorList>
    </citation>
    <scope>NUCLEOTIDE SEQUENCE [LARGE SCALE GENOMIC DNA]</scope>
    <source>
        <strain evidence="1 2">STM7296</strain>
    </source>
</reference>
<accession>A0A1N7RQU5</accession>
<proteinExistence type="predicted"/>
<dbReference type="Pfam" id="PF08857">
    <property type="entry name" value="ParBc_2"/>
    <property type="match status" value="1"/>
</dbReference>
<organism evidence="1 2">
    <name type="scientific">Paraburkholderia ribeironis</name>
    <dbReference type="NCBI Taxonomy" id="1247936"/>
    <lineage>
        <taxon>Bacteria</taxon>
        <taxon>Pseudomonadati</taxon>
        <taxon>Pseudomonadota</taxon>
        <taxon>Betaproteobacteria</taxon>
        <taxon>Burkholderiales</taxon>
        <taxon>Burkholderiaceae</taxon>
        <taxon>Paraburkholderia</taxon>
    </lineage>
</organism>
<dbReference type="Gene3D" id="3.90.1530.10">
    <property type="entry name" value="Conserved hypothetical protein from pyrococcus furiosus pfu- 392566-001, ParB domain"/>
    <property type="match status" value="1"/>
</dbReference>
<dbReference type="Proteomes" id="UP000187012">
    <property type="component" value="Unassembled WGS sequence"/>
</dbReference>
<keyword evidence="2" id="KW-1185">Reference proteome</keyword>
<protein>
    <submittedName>
        <fullName evidence="1">Putative ParB-like nuclease</fullName>
    </submittedName>
</protein>
<dbReference type="InterPro" id="IPR036086">
    <property type="entry name" value="ParB/Sulfiredoxin_sf"/>
</dbReference>
<dbReference type="EMBL" id="CYGX02000012">
    <property type="protein sequence ID" value="SIT37474.1"/>
    <property type="molecule type" value="Genomic_DNA"/>
</dbReference>
<name>A0A1N7RQU5_9BURK</name>
<dbReference type="CDD" id="cd16390">
    <property type="entry name" value="ParB_N_Srx_like"/>
    <property type="match status" value="1"/>
</dbReference>
<dbReference type="SUPFAM" id="SSF110849">
    <property type="entry name" value="ParB/Sulfiredoxin"/>
    <property type="match status" value="1"/>
</dbReference>
<gene>
    <name evidence="1" type="ORF">BN2475_120046</name>
</gene>
<dbReference type="InterPro" id="IPR014956">
    <property type="entry name" value="ParBc_2"/>
</dbReference>
<evidence type="ECO:0000313" key="2">
    <source>
        <dbReference type="Proteomes" id="UP000187012"/>
    </source>
</evidence>
<evidence type="ECO:0000313" key="1">
    <source>
        <dbReference type="EMBL" id="SIT37474.1"/>
    </source>
</evidence>
<dbReference type="AlphaFoldDB" id="A0A1N7RQU5"/>